<organism evidence="1 2">
    <name type="scientific">Oceanipulchritudo coccoides</name>
    <dbReference type="NCBI Taxonomy" id="2706888"/>
    <lineage>
        <taxon>Bacteria</taxon>
        <taxon>Pseudomonadati</taxon>
        <taxon>Verrucomicrobiota</taxon>
        <taxon>Opitutia</taxon>
        <taxon>Puniceicoccales</taxon>
        <taxon>Oceanipulchritudinaceae</taxon>
        <taxon>Oceanipulchritudo</taxon>
    </lineage>
</organism>
<dbReference type="Gene3D" id="3.40.50.300">
    <property type="entry name" value="P-loop containing nucleotide triphosphate hydrolases"/>
    <property type="match status" value="1"/>
</dbReference>
<dbReference type="InterPro" id="IPR027417">
    <property type="entry name" value="P-loop_NTPase"/>
</dbReference>
<evidence type="ECO:0000313" key="2">
    <source>
        <dbReference type="Proteomes" id="UP000478417"/>
    </source>
</evidence>
<dbReference type="Pfam" id="PF13481">
    <property type="entry name" value="AAA_25"/>
    <property type="match status" value="1"/>
</dbReference>
<evidence type="ECO:0000313" key="1">
    <source>
        <dbReference type="EMBL" id="NDV61255.1"/>
    </source>
</evidence>
<gene>
    <name evidence="1" type="ORF">G0Q06_02185</name>
</gene>
<accession>A0A6B2M0G4</accession>
<dbReference type="AlphaFoldDB" id="A0A6B2M0G4"/>
<sequence length="363" mass="40119">MNAAELTLEALAATGETAESKRLQEIESRLELLKEKRFDPNKPPKPKPAILTLNGHKVLTEGNICGEGGQAGTAKSHQLAAIMACTMAEDPSKGDFLGWHCRNPEGKLVLYIDAEQSEEDFHSLLDNAMRRAGARKLPEWLHAYNMTGEEPEAIKAAIQDLTDFYGMKGAGVQLALLDGYADLLRNGPNDETESKETVRWLMALARKHATGIFGVQHYNAQADGIKMRGHFGSELERKAQTVLALKRDNADAVTVYATKTRGRPIPEREGSRFAWDEDAKMFLSVANKGKIQSEQKTVERAQLVKDALRNDCSLSHTELTARIAELEHIKTDAAKKRISTMRKEGFLQIVPATGFYTKGGNCE</sequence>
<keyword evidence="2" id="KW-1185">Reference proteome</keyword>
<comment type="caution">
    <text evidence="1">The sequence shown here is derived from an EMBL/GenBank/DDBJ whole genome shotgun (WGS) entry which is preliminary data.</text>
</comment>
<reference evidence="1 2" key="1">
    <citation type="submission" date="2020-02" db="EMBL/GenBank/DDBJ databases">
        <title>Albibacoteraceae fam. nov., the first described family within the subdivision 4 Verrucomicrobia.</title>
        <authorList>
            <person name="Xi F."/>
        </authorList>
    </citation>
    <scope>NUCLEOTIDE SEQUENCE [LARGE SCALE GENOMIC DNA]</scope>
    <source>
        <strain evidence="1 2">CK1056</strain>
    </source>
</reference>
<dbReference type="Proteomes" id="UP000478417">
    <property type="component" value="Unassembled WGS sequence"/>
</dbReference>
<dbReference type="SUPFAM" id="SSF52540">
    <property type="entry name" value="P-loop containing nucleoside triphosphate hydrolases"/>
    <property type="match status" value="1"/>
</dbReference>
<dbReference type="RefSeq" id="WP_163962024.1">
    <property type="nucleotide sequence ID" value="NZ_JAAGNX010000001.1"/>
</dbReference>
<dbReference type="EMBL" id="JAAGNX010000001">
    <property type="protein sequence ID" value="NDV61255.1"/>
    <property type="molecule type" value="Genomic_DNA"/>
</dbReference>
<name>A0A6B2M0G4_9BACT</name>
<protein>
    <submittedName>
        <fullName evidence="1">AAA family ATPase</fullName>
    </submittedName>
</protein>
<proteinExistence type="predicted"/>